<sequence>SDLDCRITNTSHQLLLGRPDMDTRAFYAVVLCFGLVIQLSSSAVVVSVNGPVADEERNRFDISLVEVEQIDTSTTQRPLTLANIGSWSEESSSSEEGGFLGGTRSRLFAQSSESSEDSSSEENYYRRVIRKRSLDSKQGPINVIDEGSNQTISKTTSGLETENTDVPETAVGNEESSISTTQDDAEGTKPQSVEAVTLPGELQPESTTETDPSVYTQPTESDTETTPESKSVDSGSVNVFSESTDLLS</sequence>
<organism evidence="3">
    <name type="scientific">Graphocephala atropunctata</name>
    <dbReference type="NCBI Taxonomy" id="36148"/>
    <lineage>
        <taxon>Eukaryota</taxon>
        <taxon>Metazoa</taxon>
        <taxon>Ecdysozoa</taxon>
        <taxon>Arthropoda</taxon>
        <taxon>Hexapoda</taxon>
        <taxon>Insecta</taxon>
        <taxon>Pterygota</taxon>
        <taxon>Neoptera</taxon>
        <taxon>Paraneoptera</taxon>
        <taxon>Hemiptera</taxon>
        <taxon>Auchenorrhyncha</taxon>
        <taxon>Membracoidea</taxon>
        <taxon>Cicadellidae</taxon>
        <taxon>Cicadellinae</taxon>
        <taxon>Cicadellini</taxon>
        <taxon>Graphocephala</taxon>
    </lineage>
</organism>
<accession>A0A1B6M5B4</accession>
<feature type="transmembrane region" description="Helical" evidence="2">
    <location>
        <begin position="25"/>
        <end position="49"/>
    </location>
</feature>
<keyword evidence="2" id="KW-1133">Transmembrane helix</keyword>
<feature type="compositionally biased region" description="Polar residues" evidence="1">
    <location>
        <begin position="204"/>
        <end position="215"/>
    </location>
</feature>
<name>A0A1B6M5B4_9HEMI</name>
<reference evidence="3" key="1">
    <citation type="submission" date="2015-11" db="EMBL/GenBank/DDBJ databases">
        <title>De novo transcriptome assembly of four potential Pierce s Disease insect vectors from Arizona vineyards.</title>
        <authorList>
            <person name="Tassone E.E."/>
        </authorList>
    </citation>
    <scope>NUCLEOTIDE SEQUENCE</scope>
</reference>
<feature type="non-terminal residue" evidence="3">
    <location>
        <position position="1"/>
    </location>
</feature>
<feature type="compositionally biased region" description="Polar residues" evidence="1">
    <location>
        <begin position="147"/>
        <end position="166"/>
    </location>
</feature>
<dbReference type="AlphaFoldDB" id="A0A1B6M5B4"/>
<feature type="compositionally biased region" description="Low complexity" evidence="1">
    <location>
        <begin position="216"/>
        <end position="229"/>
    </location>
</feature>
<gene>
    <name evidence="3" type="ORF">g.9104</name>
</gene>
<feature type="compositionally biased region" description="Low complexity" evidence="1">
    <location>
        <begin position="85"/>
        <end position="97"/>
    </location>
</feature>
<feature type="region of interest" description="Disordered" evidence="1">
    <location>
        <begin position="139"/>
        <end position="248"/>
    </location>
</feature>
<feature type="non-terminal residue" evidence="3">
    <location>
        <position position="248"/>
    </location>
</feature>
<feature type="compositionally biased region" description="Polar residues" evidence="1">
    <location>
        <begin position="232"/>
        <end position="248"/>
    </location>
</feature>
<evidence type="ECO:0000256" key="2">
    <source>
        <dbReference type="SAM" id="Phobius"/>
    </source>
</evidence>
<evidence type="ECO:0000313" key="3">
    <source>
        <dbReference type="EMBL" id="JAT31094.1"/>
    </source>
</evidence>
<keyword evidence="2" id="KW-0472">Membrane</keyword>
<feature type="region of interest" description="Disordered" evidence="1">
    <location>
        <begin position="82"/>
        <end position="102"/>
    </location>
</feature>
<keyword evidence="2" id="KW-0812">Transmembrane</keyword>
<protein>
    <submittedName>
        <fullName evidence="3">Uncharacterized protein</fullName>
    </submittedName>
</protein>
<proteinExistence type="predicted"/>
<dbReference type="EMBL" id="GEBQ01008883">
    <property type="protein sequence ID" value="JAT31094.1"/>
    <property type="molecule type" value="Transcribed_RNA"/>
</dbReference>
<evidence type="ECO:0000256" key="1">
    <source>
        <dbReference type="SAM" id="MobiDB-lite"/>
    </source>
</evidence>